<dbReference type="AlphaFoldDB" id="A0A327ZCC1"/>
<sequence>MSSMTGARYVVETAAERLAREQRQEWERYVAARGEVEALRAEAQAYRSVYGDRIAKVPAGKAAKPGQSPARIAAATGELRELVRRERETLRASVGAASRSDVSGLLAASGAAASVTATRTWDDSVVTPAADAPAVGTAMPSDRPAGVDAEPDSGAVDRTEKVIARRRAAAERAADLVSRLPAATPGETRAACAEAAAEIAGGATDGRARLLLVDLEKRVRAEQRTDEQVERVRRELLAVAAPLETVTGDEPAKLRARIGRLIEQRVTGVPDGLRAEADAALDRADKARRRRAVANAMRTQLADLGYQVAEGFETGLADSGVAFAAMGDRGGYGVKVLLDPDQPVIRTQVVRAASTHAAQADDIGAERKFCDDYDVMTRRMRKQGVEVAEAARQAPGKRPVQAVADEFVPARAASGARQQQQREQKL</sequence>
<keyword evidence="3" id="KW-1185">Reference proteome</keyword>
<comment type="caution">
    <text evidence="2">The sequence shown here is derived from an EMBL/GenBank/DDBJ whole genome shotgun (WGS) entry which is preliminary data.</text>
</comment>
<protein>
    <submittedName>
        <fullName evidence="2">Uncharacterized protein</fullName>
    </submittedName>
</protein>
<dbReference type="OrthoDB" id="3404928at2"/>
<dbReference type="Proteomes" id="UP000249341">
    <property type="component" value="Unassembled WGS sequence"/>
</dbReference>
<dbReference type="RefSeq" id="WP_111650757.1">
    <property type="nucleotide sequence ID" value="NZ_JACHWI010000006.1"/>
</dbReference>
<organism evidence="2 3">
    <name type="scientific">Actinoplanes lutulentus</name>
    <dbReference type="NCBI Taxonomy" id="1287878"/>
    <lineage>
        <taxon>Bacteria</taxon>
        <taxon>Bacillati</taxon>
        <taxon>Actinomycetota</taxon>
        <taxon>Actinomycetes</taxon>
        <taxon>Micromonosporales</taxon>
        <taxon>Micromonosporaceae</taxon>
        <taxon>Actinoplanes</taxon>
    </lineage>
</organism>
<evidence type="ECO:0000313" key="2">
    <source>
        <dbReference type="EMBL" id="RAK35759.1"/>
    </source>
</evidence>
<gene>
    <name evidence="2" type="ORF">B0I29_109233</name>
</gene>
<dbReference type="EMBL" id="QLMJ01000009">
    <property type="protein sequence ID" value="RAK35759.1"/>
    <property type="molecule type" value="Genomic_DNA"/>
</dbReference>
<name>A0A327ZCC1_9ACTN</name>
<accession>A0A327ZCC1</accession>
<reference evidence="2 3" key="1">
    <citation type="submission" date="2018-06" db="EMBL/GenBank/DDBJ databases">
        <title>Genomic Encyclopedia of Type Strains, Phase III (KMG-III): the genomes of soil and plant-associated and newly described type strains.</title>
        <authorList>
            <person name="Whitman W."/>
        </authorList>
    </citation>
    <scope>NUCLEOTIDE SEQUENCE [LARGE SCALE GENOMIC DNA]</scope>
    <source>
        <strain evidence="2 3">CGMCC 4.7090</strain>
    </source>
</reference>
<proteinExistence type="predicted"/>
<evidence type="ECO:0000256" key="1">
    <source>
        <dbReference type="SAM" id="MobiDB-lite"/>
    </source>
</evidence>
<evidence type="ECO:0000313" key="3">
    <source>
        <dbReference type="Proteomes" id="UP000249341"/>
    </source>
</evidence>
<feature type="region of interest" description="Disordered" evidence="1">
    <location>
        <begin position="133"/>
        <end position="153"/>
    </location>
</feature>